<accession>A0A921TET9</accession>
<protein>
    <recommendedName>
        <fullName evidence="4">Apolipoprotein acyltransferase</fullName>
    </recommendedName>
</protein>
<evidence type="ECO:0000313" key="3">
    <source>
        <dbReference type="Proteomes" id="UP000698242"/>
    </source>
</evidence>
<evidence type="ECO:0008006" key="4">
    <source>
        <dbReference type="Google" id="ProtNLM"/>
    </source>
</evidence>
<proteinExistence type="predicted"/>
<sequence>MIVFAVALIGAIWGGLQARRRGGNRLDMLQYAAGYAILFGLLGLVATIIIARTM</sequence>
<comment type="caution">
    <text evidence="2">The sequence shown here is derived from an EMBL/GenBank/DDBJ whole genome shotgun (WGS) entry which is preliminary data.</text>
</comment>
<evidence type="ECO:0000313" key="2">
    <source>
        <dbReference type="EMBL" id="KAF0677641.1"/>
    </source>
</evidence>
<dbReference type="EMBL" id="APKE01000001">
    <property type="protein sequence ID" value="KAF0677641.1"/>
    <property type="molecule type" value="Genomic_DNA"/>
</dbReference>
<evidence type="ECO:0000256" key="1">
    <source>
        <dbReference type="SAM" id="Phobius"/>
    </source>
</evidence>
<organism evidence="2 3">
    <name type="scientific">Profundibacterium mesophilum KAUST100406-0324</name>
    <dbReference type="NCBI Taxonomy" id="1037889"/>
    <lineage>
        <taxon>Bacteria</taxon>
        <taxon>Pseudomonadati</taxon>
        <taxon>Pseudomonadota</taxon>
        <taxon>Alphaproteobacteria</taxon>
        <taxon>Rhodobacterales</taxon>
        <taxon>Roseobacteraceae</taxon>
        <taxon>Profundibacterium</taxon>
    </lineage>
</organism>
<dbReference type="AlphaFoldDB" id="A0A921TET9"/>
<keyword evidence="3" id="KW-1185">Reference proteome</keyword>
<keyword evidence="1" id="KW-0812">Transmembrane</keyword>
<dbReference type="RefSeq" id="WP_159963608.1">
    <property type="nucleotide sequence ID" value="NZ_APKE01000001.1"/>
</dbReference>
<keyword evidence="1" id="KW-1133">Transmembrane helix</keyword>
<dbReference type="OrthoDB" id="7876494at2"/>
<keyword evidence="1" id="KW-0472">Membrane</keyword>
<name>A0A921TET9_9RHOB</name>
<reference evidence="2" key="1">
    <citation type="submission" date="2013-03" db="EMBL/GenBank/DDBJ databases">
        <title>Genome Sequence of the Profundibacterium mesophilum strain KAUST100406-0324T from Red Sea, a novel genus in the family Rhodobacteraceae.</title>
        <authorList>
            <person name="Essack M."/>
            <person name="Alam I."/>
            <person name="Lafi F."/>
            <person name="Alawi W."/>
            <person name="Kamanu F."/>
            <person name="Al-Suwailem A."/>
            <person name="Lee O.O."/>
            <person name="Xu Y."/>
            <person name="Bajic V."/>
            <person name="Qian P.-Y."/>
            <person name="Archer J."/>
        </authorList>
    </citation>
    <scope>NUCLEOTIDE SEQUENCE</scope>
    <source>
        <strain evidence="2">KAUST100406-0324</strain>
    </source>
</reference>
<dbReference type="Proteomes" id="UP000698242">
    <property type="component" value="Unassembled WGS sequence"/>
</dbReference>
<feature type="transmembrane region" description="Helical" evidence="1">
    <location>
        <begin position="28"/>
        <end position="51"/>
    </location>
</feature>
<gene>
    <name evidence="2" type="ORF">PMES_00148</name>
</gene>